<dbReference type="InterPro" id="IPR012910">
    <property type="entry name" value="Plug_dom"/>
</dbReference>
<comment type="subcellular location">
    <subcellularLocation>
        <location evidence="1 8">Cell outer membrane</location>
        <topology evidence="1 8">Multi-pass membrane protein</topology>
    </subcellularLocation>
</comment>
<evidence type="ECO:0000256" key="5">
    <source>
        <dbReference type="ARBA" id="ARBA00023077"/>
    </source>
</evidence>
<evidence type="ECO:0000256" key="10">
    <source>
        <dbReference type="SAM" id="Phobius"/>
    </source>
</evidence>
<dbReference type="OrthoDB" id="9768177at2"/>
<keyword evidence="5 9" id="KW-0798">TonB box</keyword>
<dbReference type="PROSITE" id="PS52016">
    <property type="entry name" value="TONB_DEPENDENT_REC_3"/>
    <property type="match status" value="1"/>
</dbReference>
<accession>A0A1M5RKG0</accession>
<dbReference type="InterPro" id="IPR037066">
    <property type="entry name" value="Plug_dom_sf"/>
</dbReference>
<keyword evidence="16" id="KW-1185">Reference proteome</keyword>
<dbReference type="Proteomes" id="UP000184384">
    <property type="component" value="Unassembled WGS sequence"/>
</dbReference>
<gene>
    <name evidence="13" type="ORF">BC624_10690</name>
    <name evidence="14" type="ORF">SAMN05443373_11031</name>
</gene>
<keyword evidence="4 8" id="KW-0812">Transmembrane</keyword>
<feature type="transmembrane region" description="Helical" evidence="10">
    <location>
        <begin position="12"/>
        <end position="30"/>
    </location>
</feature>
<dbReference type="GO" id="GO:0009279">
    <property type="term" value="C:cell outer membrane"/>
    <property type="evidence" value="ECO:0007669"/>
    <property type="project" value="UniProtKB-SubCell"/>
</dbReference>
<dbReference type="InterPro" id="IPR008969">
    <property type="entry name" value="CarboxyPept-like_regulatory"/>
</dbReference>
<dbReference type="EMBL" id="PVUB01000006">
    <property type="protein sequence ID" value="PRZ22842.1"/>
    <property type="molecule type" value="Genomic_DNA"/>
</dbReference>
<evidence type="ECO:0000259" key="11">
    <source>
        <dbReference type="Pfam" id="PF00593"/>
    </source>
</evidence>
<dbReference type="Pfam" id="PF07715">
    <property type="entry name" value="Plug"/>
    <property type="match status" value="1"/>
</dbReference>
<dbReference type="Proteomes" id="UP000237771">
    <property type="component" value="Unassembled WGS sequence"/>
</dbReference>
<dbReference type="Gene3D" id="2.40.170.20">
    <property type="entry name" value="TonB-dependent receptor, beta-barrel domain"/>
    <property type="match status" value="1"/>
</dbReference>
<proteinExistence type="inferred from homology"/>
<sequence length="1010" mass="111392">MKKNSLNKGLGALWYPLIFSFYLCFTPALANNRLRQNQSLQQQNQISGTITDGINPLPGVTISIKGKATTVTISDVDGKYTLKASPNDILVFTFIGFKTVTIPINARSVLDIKMQEDATQLQEVRVNAGYYSVKESERTGSIARITSKDIETQPVTNVLATMQGRMAGVNITQQTGTAGGGFNIQIRGQNSVRRGGNSPLYIIDGVPYSSEEIGSGMSMSVMSMNTNPLNNINPTDIESLEVLKDADATAIYGSRGANGVVLITTKKGKKGKTRFSASVAQGAGSVPHFMKMMNTEQYLAMRAEAFANDGITTYPVSAYDINGTWDQSRSTNWQKELLGGTSKITNINGSISGGSEQTQFMVSGTYGKETTVLPGDFGYNRVNVRTSINHASTDQRFKIAFTGGYGIQDNNQPSTDLTIDAWRLAPNAPTLYDADGNLNWENNTFENPLRYLKGLSKSKTYDLVANTMLSYDILENLKIKSSFGYTDLNHHESSTFPSTMYSPAEGVGSEVSSIYYTDTARKSWIVEPQINWAPVLGSLKTDVLIGSTFQSQNNESLFMNGYGFSSNDMINNPAAATSLSILGFDESIYKYQSVFGRANFNWKERYILNLTGRRDGSSRFGPSNRFAWFGALGAAWLFSREKLLHGNNVLSFGKLRASYGTTGNDQIGNYKFLNTYTPSSTTYDGLIALQPSRLYNASFGWETNKKMEVALETGFLKDRIFFTAAWYRNRSSDQLVGVPLPGTAGFTEIQSNLNAVVQNRGVELTLNTVNIKGNDFNWSSMINFSTSKNKLLSFPNLESSTYRNSYVIGQPLNIVKTYHYTGIDPETGIYTFEDVNGDGVLTAADDKQTVKNLNPLFFGGVQNQLRYKNWQLDFLFQFVKQENYDIPKTLGVPGMMTNLSTEVIEHWQTPGDIEPSQVYTSGANGAAVNARYQYTASDAGITDTSFIKLKNVSINYKFPERWLKNVNCTATLEGQNLLTITPFKGSDPEFVGVGFLPPLRIITAGLQFNF</sequence>
<feature type="domain" description="TonB-dependent receptor plug" evidence="12">
    <location>
        <begin position="136"/>
        <end position="260"/>
    </location>
</feature>
<evidence type="ECO:0000256" key="4">
    <source>
        <dbReference type="ARBA" id="ARBA00022692"/>
    </source>
</evidence>
<evidence type="ECO:0000256" key="1">
    <source>
        <dbReference type="ARBA" id="ARBA00004571"/>
    </source>
</evidence>
<evidence type="ECO:0000256" key="9">
    <source>
        <dbReference type="RuleBase" id="RU003357"/>
    </source>
</evidence>
<evidence type="ECO:0000313" key="15">
    <source>
        <dbReference type="Proteomes" id="UP000184384"/>
    </source>
</evidence>
<evidence type="ECO:0000259" key="12">
    <source>
        <dbReference type="Pfam" id="PF07715"/>
    </source>
</evidence>
<name>A0A1M5RKG0_9FLAO</name>
<reference evidence="14" key="2">
    <citation type="submission" date="2016-11" db="EMBL/GenBank/DDBJ databases">
        <authorList>
            <person name="Jaros S."/>
            <person name="Januszkiewicz K."/>
            <person name="Wedrychowicz H."/>
        </authorList>
    </citation>
    <scope>NUCLEOTIDE SEQUENCE [LARGE SCALE GENOMIC DNA]</scope>
    <source>
        <strain evidence="14">DSM 19729</strain>
    </source>
</reference>
<keyword evidence="10" id="KW-1133">Transmembrane helix</keyword>
<reference evidence="13 16" key="3">
    <citation type="submission" date="2018-03" db="EMBL/GenBank/DDBJ databases">
        <title>Genomic Encyclopedia of Archaeal and Bacterial Type Strains, Phase II (KMG-II): from individual species to whole genera.</title>
        <authorList>
            <person name="Goeker M."/>
        </authorList>
    </citation>
    <scope>NUCLEOTIDE SEQUENCE [LARGE SCALE GENOMIC DNA]</scope>
    <source>
        <strain evidence="13 16">DSM 17797</strain>
    </source>
</reference>
<comment type="similarity">
    <text evidence="8 9">Belongs to the TonB-dependent receptor family.</text>
</comment>
<evidence type="ECO:0000256" key="6">
    <source>
        <dbReference type="ARBA" id="ARBA00023136"/>
    </source>
</evidence>
<evidence type="ECO:0000256" key="8">
    <source>
        <dbReference type="PROSITE-ProRule" id="PRU01360"/>
    </source>
</evidence>
<dbReference type="Pfam" id="PF13715">
    <property type="entry name" value="CarbopepD_reg_2"/>
    <property type="match status" value="1"/>
</dbReference>
<keyword evidence="2 8" id="KW-0813">Transport</keyword>
<reference evidence="15" key="1">
    <citation type="submission" date="2016-11" db="EMBL/GenBank/DDBJ databases">
        <authorList>
            <person name="Varghese N."/>
            <person name="Submissions S."/>
        </authorList>
    </citation>
    <scope>NUCLEOTIDE SEQUENCE [LARGE SCALE GENOMIC DNA]</scope>
    <source>
        <strain evidence="15">DSM 19729</strain>
    </source>
</reference>
<dbReference type="RefSeq" id="WP_072944901.1">
    <property type="nucleotide sequence ID" value="NZ_FQWO01000010.1"/>
</dbReference>
<dbReference type="Gene3D" id="2.170.130.10">
    <property type="entry name" value="TonB-dependent receptor, plug domain"/>
    <property type="match status" value="1"/>
</dbReference>
<evidence type="ECO:0000313" key="14">
    <source>
        <dbReference type="EMBL" id="SHH26558.1"/>
    </source>
</evidence>
<dbReference type="InterPro" id="IPR039426">
    <property type="entry name" value="TonB-dep_rcpt-like"/>
</dbReference>
<feature type="domain" description="TonB-dependent receptor-like beta-barrel" evidence="11">
    <location>
        <begin position="410"/>
        <end position="977"/>
    </location>
</feature>
<dbReference type="InterPro" id="IPR000531">
    <property type="entry name" value="Beta-barrel_TonB"/>
</dbReference>
<dbReference type="Gene3D" id="2.60.40.1120">
    <property type="entry name" value="Carboxypeptidase-like, regulatory domain"/>
    <property type="match status" value="1"/>
</dbReference>
<dbReference type="InterPro" id="IPR036942">
    <property type="entry name" value="Beta-barrel_TonB_sf"/>
</dbReference>
<dbReference type="InterPro" id="IPR023996">
    <property type="entry name" value="TonB-dep_OMP_SusC/RagA"/>
</dbReference>
<keyword evidence="6 8" id="KW-0472">Membrane</keyword>
<evidence type="ECO:0000256" key="3">
    <source>
        <dbReference type="ARBA" id="ARBA00022452"/>
    </source>
</evidence>
<evidence type="ECO:0000256" key="2">
    <source>
        <dbReference type="ARBA" id="ARBA00022448"/>
    </source>
</evidence>
<evidence type="ECO:0000256" key="7">
    <source>
        <dbReference type="ARBA" id="ARBA00023237"/>
    </source>
</evidence>
<dbReference type="NCBIfam" id="TIGR04057">
    <property type="entry name" value="SusC_RagA_signa"/>
    <property type="match status" value="1"/>
</dbReference>
<keyword evidence="7 8" id="KW-0998">Cell outer membrane</keyword>
<dbReference type="Pfam" id="PF00593">
    <property type="entry name" value="TonB_dep_Rec_b-barrel"/>
    <property type="match status" value="1"/>
</dbReference>
<dbReference type="SUPFAM" id="SSF49464">
    <property type="entry name" value="Carboxypeptidase regulatory domain-like"/>
    <property type="match status" value="1"/>
</dbReference>
<dbReference type="InterPro" id="IPR023997">
    <property type="entry name" value="TonB-dep_OMP_SusC/RagA_CS"/>
</dbReference>
<keyword evidence="3 8" id="KW-1134">Transmembrane beta strand</keyword>
<dbReference type="SUPFAM" id="SSF56935">
    <property type="entry name" value="Porins"/>
    <property type="match status" value="1"/>
</dbReference>
<dbReference type="EMBL" id="FQWO01000010">
    <property type="protein sequence ID" value="SHH26558.1"/>
    <property type="molecule type" value="Genomic_DNA"/>
</dbReference>
<evidence type="ECO:0000313" key="13">
    <source>
        <dbReference type="EMBL" id="PRZ22842.1"/>
    </source>
</evidence>
<organism evidence="14 15">
    <name type="scientific">Flavobacterium granuli</name>
    <dbReference type="NCBI Taxonomy" id="280093"/>
    <lineage>
        <taxon>Bacteria</taxon>
        <taxon>Pseudomonadati</taxon>
        <taxon>Bacteroidota</taxon>
        <taxon>Flavobacteriia</taxon>
        <taxon>Flavobacteriales</taxon>
        <taxon>Flavobacteriaceae</taxon>
        <taxon>Flavobacterium</taxon>
    </lineage>
</organism>
<dbReference type="STRING" id="280093.SAMN05443373_11031"/>
<protein>
    <submittedName>
        <fullName evidence="13">TonB-linked SusC/RagA family outer membrane protein</fullName>
    </submittedName>
    <submittedName>
        <fullName evidence="14">TonB-linked outer membrane protein, SusC/RagA family</fullName>
    </submittedName>
</protein>
<dbReference type="AlphaFoldDB" id="A0A1M5RKG0"/>
<dbReference type="NCBIfam" id="TIGR04056">
    <property type="entry name" value="OMP_RagA_SusC"/>
    <property type="match status" value="1"/>
</dbReference>
<evidence type="ECO:0000313" key="16">
    <source>
        <dbReference type="Proteomes" id="UP000237771"/>
    </source>
</evidence>